<dbReference type="SUPFAM" id="SSF53474">
    <property type="entry name" value="alpha/beta-Hydrolases"/>
    <property type="match status" value="1"/>
</dbReference>
<protein>
    <recommendedName>
        <fullName evidence="5">4-O-methyl-glucuronoyl methylesterase-like domain-containing protein</fullName>
    </recommendedName>
</protein>
<evidence type="ECO:0000256" key="4">
    <source>
        <dbReference type="SAM" id="SignalP"/>
    </source>
</evidence>
<evidence type="ECO:0000259" key="5">
    <source>
        <dbReference type="Pfam" id="PF22244"/>
    </source>
</evidence>
<keyword evidence="7" id="KW-1185">Reference proteome</keyword>
<organism evidence="6 7">
    <name type="scientific">Spirosoma endophyticum</name>
    <dbReference type="NCBI Taxonomy" id="662367"/>
    <lineage>
        <taxon>Bacteria</taxon>
        <taxon>Pseudomonadati</taxon>
        <taxon>Bacteroidota</taxon>
        <taxon>Cytophagia</taxon>
        <taxon>Cytophagales</taxon>
        <taxon>Cytophagaceae</taxon>
        <taxon>Spirosoma</taxon>
    </lineage>
</organism>
<proteinExistence type="predicted"/>
<dbReference type="Proteomes" id="UP000198598">
    <property type="component" value="Unassembled WGS sequence"/>
</dbReference>
<dbReference type="RefSeq" id="WP_093830251.1">
    <property type="nucleotide sequence ID" value="NZ_FOLQ01000010.1"/>
</dbReference>
<sequence>MNRMLFWLTPLFLSAHLTNAQAPEPVFNYDEAKVGTYKLPNPLTSNTGKPVKTRADWENRRAELIQLFAENVYGQTPKQTIKLRFQTTAVDSSALNGLAIRKMVSIFFVDYPQVPSIDVLLYLPKSKKVAPVFLGLNFCGNHCVTTEADIPLSTRWMISGAVGEAAVNNRNGEPRATEKFRGMQARRWPIEMIIKRGYALATAYYGDIEPDHPQGWRSGIRSVLGDTTKADNWGAIGAWGWGMSRILDYLQTEPRIDSKRVITIGHSRIGKAAVWAGAQDDRFAAVISNESGEGGAALSRRWYGETVERINTSFPHWFCGRYKTYNKNVANLPVDQHELLALIAPRPLYVASANDDQWSDPKGEFLGAVNAEPVYRLYGKTGLGTATFPALNQSVGQTVRYHDRTGKHDVTDYDWEQYLRFADELVR</sequence>
<evidence type="ECO:0000313" key="6">
    <source>
        <dbReference type="EMBL" id="SFE07864.1"/>
    </source>
</evidence>
<evidence type="ECO:0000256" key="2">
    <source>
        <dbReference type="ARBA" id="ARBA00022729"/>
    </source>
</evidence>
<keyword evidence="1" id="KW-0719">Serine esterase</keyword>
<dbReference type="EMBL" id="FOLQ01000010">
    <property type="protein sequence ID" value="SFE07864.1"/>
    <property type="molecule type" value="Genomic_DNA"/>
</dbReference>
<dbReference type="InterPro" id="IPR029058">
    <property type="entry name" value="AB_hydrolase_fold"/>
</dbReference>
<dbReference type="InterPro" id="IPR054579">
    <property type="entry name" value="GCE-like_dom"/>
</dbReference>
<feature type="domain" description="4-O-methyl-glucuronoyl methylesterase-like" evidence="5">
    <location>
        <begin position="231"/>
        <end position="379"/>
    </location>
</feature>
<feature type="chain" id="PRO_5011543462" description="4-O-methyl-glucuronoyl methylesterase-like domain-containing protein" evidence="4">
    <location>
        <begin position="23"/>
        <end position="427"/>
    </location>
</feature>
<dbReference type="GO" id="GO:0052689">
    <property type="term" value="F:carboxylic ester hydrolase activity"/>
    <property type="evidence" value="ECO:0007669"/>
    <property type="project" value="UniProtKB-KW"/>
</dbReference>
<accession>A0A1I1XKB2</accession>
<reference evidence="6 7" key="1">
    <citation type="submission" date="2016-10" db="EMBL/GenBank/DDBJ databases">
        <authorList>
            <person name="de Groot N.N."/>
        </authorList>
    </citation>
    <scope>NUCLEOTIDE SEQUENCE [LARGE SCALE GENOMIC DNA]</scope>
    <source>
        <strain evidence="6 7">DSM 26130</strain>
    </source>
</reference>
<feature type="signal peptide" evidence="4">
    <location>
        <begin position="1"/>
        <end position="22"/>
    </location>
</feature>
<dbReference type="Pfam" id="PF22244">
    <property type="entry name" value="GCE_fung"/>
    <property type="match status" value="1"/>
</dbReference>
<dbReference type="OrthoDB" id="9809261at2"/>
<dbReference type="AlphaFoldDB" id="A0A1I1XKB2"/>
<keyword evidence="2 4" id="KW-0732">Signal</keyword>
<evidence type="ECO:0000313" key="7">
    <source>
        <dbReference type="Proteomes" id="UP000198598"/>
    </source>
</evidence>
<dbReference type="Gene3D" id="3.40.50.1820">
    <property type="entry name" value="alpha/beta hydrolase"/>
    <property type="match status" value="1"/>
</dbReference>
<gene>
    <name evidence="6" type="ORF">SAMN05216167_11035</name>
</gene>
<name>A0A1I1XKB2_9BACT</name>
<dbReference type="STRING" id="662367.SAMN05216167_11035"/>
<evidence type="ECO:0000256" key="1">
    <source>
        <dbReference type="ARBA" id="ARBA00022487"/>
    </source>
</evidence>
<keyword evidence="3" id="KW-0378">Hydrolase</keyword>
<evidence type="ECO:0000256" key="3">
    <source>
        <dbReference type="ARBA" id="ARBA00022801"/>
    </source>
</evidence>